<dbReference type="GO" id="GO:0120147">
    <property type="term" value="F:formylglycine-generating oxidase activity"/>
    <property type="evidence" value="ECO:0007669"/>
    <property type="project" value="TreeGrafter"/>
</dbReference>
<feature type="repeat" description="TPR" evidence="1">
    <location>
        <begin position="267"/>
        <end position="300"/>
    </location>
</feature>
<dbReference type="InterPro" id="IPR016187">
    <property type="entry name" value="CTDL_fold"/>
</dbReference>
<comment type="caution">
    <text evidence="3">The sequence shown here is derived from an EMBL/GenBank/DDBJ whole genome shotgun (WGS) entry which is preliminary data.</text>
</comment>
<dbReference type="InterPro" id="IPR051043">
    <property type="entry name" value="Sulfatase_Mod_Factor_Kinase"/>
</dbReference>
<dbReference type="Proteomes" id="UP000767446">
    <property type="component" value="Unassembled WGS sequence"/>
</dbReference>
<dbReference type="PROSITE" id="PS50005">
    <property type="entry name" value="TPR"/>
    <property type="match status" value="5"/>
</dbReference>
<evidence type="ECO:0000313" key="4">
    <source>
        <dbReference type="Proteomes" id="UP000767446"/>
    </source>
</evidence>
<dbReference type="Pfam" id="PF03781">
    <property type="entry name" value="FGE-sulfatase"/>
    <property type="match status" value="1"/>
</dbReference>
<accession>A0A941JSV2</accession>
<dbReference type="InterPro" id="IPR019734">
    <property type="entry name" value="TPR_rpt"/>
</dbReference>
<feature type="repeat" description="TPR" evidence="1">
    <location>
        <begin position="335"/>
        <end position="368"/>
    </location>
</feature>
<dbReference type="Gene3D" id="3.90.1580.10">
    <property type="entry name" value="paralog of FGE (formylglycine-generating enzyme)"/>
    <property type="match status" value="1"/>
</dbReference>
<dbReference type="InterPro" id="IPR011990">
    <property type="entry name" value="TPR-like_helical_dom_sf"/>
</dbReference>
<organism evidence="3 4">
    <name type="scientific">Gomphosphaeria aponina SAG 52.96 = DSM 107014</name>
    <dbReference type="NCBI Taxonomy" id="1521640"/>
    <lineage>
        <taxon>Bacteria</taxon>
        <taxon>Bacillati</taxon>
        <taxon>Cyanobacteriota</taxon>
        <taxon>Cyanophyceae</taxon>
        <taxon>Oscillatoriophycideae</taxon>
        <taxon>Chroococcales</taxon>
        <taxon>Gomphosphaeriaceae</taxon>
        <taxon>Gomphosphaeria</taxon>
    </lineage>
</organism>
<evidence type="ECO:0000259" key="2">
    <source>
        <dbReference type="Pfam" id="PF03781"/>
    </source>
</evidence>
<proteinExistence type="predicted"/>
<sequence length="661" mass="75205">MDWKTPLRNLQADFIERLKVNQLLHCKRAGNHSELTVISGDKLEELYRICTNLVERYKWAPQEQVFVNKLKSMLSEEVVRERLSDFVTPIVDDEKRELQIDFTVTSDPSVGIKVEAIQGNIDTGRWWISKEEAEKNAVIVCVWIKEEIKENKKKYDVVLAGFIPTTMSNGMNEAMSFGIDELLYGGGLKGYLESVSRKNPDYTNMAKEGFEKGDYETAIANYDEALKLNPNEAKIFLRRGIARYYQGDHQGAIKDYTEAIAINFKDPYAYYNRGMAKSEIGDQLGAIADYTKAIEINAKDAYTYYGRGKVLAEIGDDQGAIADYTEAINLNPHDAYAYYQRGKVRSQMGDKRGAIADYSEAVNIHPTEKKQEESKPLSLKKFQFETLTVNSRGQQTQRRFCDGEFFEEKLNEGVILEMVAIRGGTFLMGSPDTEAERTDKESPQHQVNVPSFFMGKYPVTQKQWRSVATLPQVNFPLKESPSEFKGDNLPVESISWYEAVEFCARLSQKTGSTYRLPSEAEWEYACRAATNLNPFYFGKTITTQLVNYDGKYIYGSAPKGKYRGQTTPVAKFPPNAFGLHDLHGNVWEWCADHWHNNYFNAPTDGSVWLADLAANESQFRVRRGGSWYNNPANCRSACRNACESSESYYYIGFRVVRNPNG</sequence>
<dbReference type="InterPro" id="IPR042095">
    <property type="entry name" value="SUMF_sf"/>
</dbReference>
<keyword evidence="1" id="KW-0802">TPR repeat</keyword>
<protein>
    <submittedName>
        <fullName evidence="3">SUMF1/EgtB/PvdO family nonheme iron enzyme</fullName>
    </submittedName>
</protein>
<dbReference type="PANTHER" id="PTHR23150:SF19">
    <property type="entry name" value="FORMYLGLYCINE-GENERATING ENZYME"/>
    <property type="match status" value="1"/>
</dbReference>
<feature type="repeat" description="TPR" evidence="1">
    <location>
        <begin position="199"/>
        <end position="232"/>
    </location>
</feature>
<evidence type="ECO:0000256" key="1">
    <source>
        <dbReference type="PROSITE-ProRule" id="PRU00339"/>
    </source>
</evidence>
<feature type="repeat" description="TPR" evidence="1">
    <location>
        <begin position="233"/>
        <end position="266"/>
    </location>
</feature>
<feature type="repeat" description="TPR" evidence="1">
    <location>
        <begin position="301"/>
        <end position="334"/>
    </location>
</feature>
<dbReference type="Gene3D" id="1.25.40.10">
    <property type="entry name" value="Tetratricopeptide repeat domain"/>
    <property type="match status" value="2"/>
</dbReference>
<dbReference type="AlphaFoldDB" id="A0A941JSV2"/>
<evidence type="ECO:0000313" key="3">
    <source>
        <dbReference type="EMBL" id="MBR8827442.1"/>
    </source>
</evidence>
<feature type="domain" description="Sulfatase-modifying factor enzyme-like" evidence="2">
    <location>
        <begin position="417"/>
        <end position="657"/>
    </location>
</feature>
<dbReference type="Pfam" id="PF13181">
    <property type="entry name" value="TPR_8"/>
    <property type="match status" value="1"/>
</dbReference>
<dbReference type="SUPFAM" id="SSF48452">
    <property type="entry name" value="TPR-like"/>
    <property type="match status" value="1"/>
</dbReference>
<dbReference type="SUPFAM" id="SSF56436">
    <property type="entry name" value="C-type lectin-like"/>
    <property type="match status" value="1"/>
</dbReference>
<gene>
    <name evidence="3" type="ORF">DSM107014_05965</name>
</gene>
<dbReference type="InterPro" id="IPR005532">
    <property type="entry name" value="SUMF_dom"/>
</dbReference>
<reference evidence="3" key="1">
    <citation type="submission" date="2021-02" db="EMBL/GenBank/DDBJ databases">
        <title>Metagenome analyses of Stigonema ocellatum DSM 106950, Chlorogloea purpurea SAG 13.99 and Gomphosphaeria aponina DSM 107014.</title>
        <authorList>
            <person name="Marter P."/>
            <person name="Huang S."/>
        </authorList>
    </citation>
    <scope>NUCLEOTIDE SEQUENCE</scope>
    <source>
        <strain evidence="3">JP213</strain>
    </source>
</reference>
<dbReference type="SMART" id="SM00028">
    <property type="entry name" value="TPR"/>
    <property type="match status" value="5"/>
</dbReference>
<dbReference type="Pfam" id="PF13414">
    <property type="entry name" value="TPR_11"/>
    <property type="match status" value="2"/>
</dbReference>
<name>A0A941JSV2_9CHRO</name>
<dbReference type="PANTHER" id="PTHR23150">
    <property type="entry name" value="SULFATASE MODIFYING FACTOR 1, 2"/>
    <property type="match status" value="1"/>
</dbReference>
<dbReference type="EMBL" id="JADQBC010000030">
    <property type="protein sequence ID" value="MBR8827442.1"/>
    <property type="molecule type" value="Genomic_DNA"/>
</dbReference>